<accession>A0ABW1ZAM7</accession>
<proteinExistence type="predicted"/>
<dbReference type="RefSeq" id="WP_263371854.1">
    <property type="nucleotide sequence ID" value="NZ_JAGSYD010000003.1"/>
</dbReference>
<sequence>MKSLLEIGQMIGETTERKNAAYGSSFATAPKALALLYPNGVQLSQYADMLLIARIWDKLQRIATDRDAFGESPYNDIAGDGLLGSHLHQSKEFESCPGSASDQDAISPAKAMRDSAPNHTSSKTMPNVDAISAARSLPLHDDSFASTSVQASTSTVYAPAPTATAAASASVDALARALSRNDVGLCACCGALLPASAHLRCAIRTQGIFNLCSAQCYAGLWEAIR</sequence>
<evidence type="ECO:0000256" key="1">
    <source>
        <dbReference type="SAM" id="MobiDB-lite"/>
    </source>
</evidence>
<protein>
    <submittedName>
        <fullName evidence="2">Uncharacterized protein</fullName>
    </submittedName>
</protein>
<organism evidence="2 3">
    <name type="scientific">Granulicella cerasi</name>
    <dbReference type="NCBI Taxonomy" id="741063"/>
    <lineage>
        <taxon>Bacteria</taxon>
        <taxon>Pseudomonadati</taxon>
        <taxon>Acidobacteriota</taxon>
        <taxon>Terriglobia</taxon>
        <taxon>Terriglobales</taxon>
        <taxon>Acidobacteriaceae</taxon>
        <taxon>Granulicella</taxon>
    </lineage>
</organism>
<dbReference type="Proteomes" id="UP001596391">
    <property type="component" value="Unassembled WGS sequence"/>
</dbReference>
<evidence type="ECO:0000313" key="3">
    <source>
        <dbReference type="Proteomes" id="UP001596391"/>
    </source>
</evidence>
<dbReference type="EMBL" id="JBHSWI010000001">
    <property type="protein sequence ID" value="MFC6645485.1"/>
    <property type="molecule type" value="Genomic_DNA"/>
</dbReference>
<gene>
    <name evidence="2" type="ORF">ACFQBQ_07770</name>
</gene>
<comment type="caution">
    <text evidence="2">The sequence shown here is derived from an EMBL/GenBank/DDBJ whole genome shotgun (WGS) entry which is preliminary data.</text>
</comment>
<evidence type="ECO:0000313" key="2">
    <source>
        <dbReference type="EMBL" id="MFC6645485.1"/>
    </source>
</evidence>
<feature type="region of interest" description="Disordered" evidence="1">
    <location>
        <begin position="93"/>
        <end position="127"/>
    </location>
</feature>
<keyword evidence="3" id="KW-1185">Reference proteome</keyword>
<reference evidence="3" key="1">
    <citation type="journal article" date="2019" name="Int. J. Syst. Evol. Microbiol.">
        <title>The Global Catalogue of Microorganisms (GCM) 10K type strain sequencing project: providing services to taxonomists for standard genome sequencing and annotation.</title>
        <authorList>
            <consortium name="The Broad Institute Genomics Platform"/>
            <consortium name="The Broad Institute Genome Sequencing Center for Infectious Disease"/>
            <person name="Wu L."/>
            <person name="Ma J."/>
        </authorList>
    </citation>
    <scope>NUCLEOTIDE SEQUENCE [LARGE SCALE GENOMIC DNA]</scope>
    <source>
        <strain evidence="3">CGMCC 1.16026</strain>
    </source>
</reference>
<name>A0ABW1ZAM7_9BACT</name>